<name>A0A2G3DWU8_9FIRM</name>
<gene>
    <name evidence="2" type="ORF">CSX01_02590</name>
</gene>
<proteinExistence type="predicted"/>
<dbReference type="AlphaFoldDB" id="A0A2G3DWU8"/>
<dbReference type="RefSeq" id="WP_099391331.1">
    <property type="nucleotide sequence ID" value="NZ_PDYF01000008.1"/>
</dbReference>
<comment type="caution">
    <text evidence="2">The sequence shown here is derived from an EMBL/GenBank/DDBJ whole genome shotgun (WGS) entry which is preliminary data.</text>
</comment>
<dbReference type="Proteomes" id="UP000225889">
    <property type="component" value="Unassembled WGS sequence"/>
</dbReference>
<sequence>MKNIKKLLGIMMAATVLVGCGKSSDDTVQDSSPEAGQTVEESKEEDAAAFGEKTASENPLSDATKAKIDALDTNYKKVNWDVVYSAPDNDGIVISETAYFDKQDSLHNILVVAYTNVSDQAVKFSCEGYIENASGDVVADIFESDVELGPNNTIAIKYDSEYDEPSGNVRWNNFSVEPSDKEYVPYEINTELTKKDQFYYIEATYSSDSEIDSMFMPMGYGYVLDKDGHIIGGGEEENIPSDTVNTWAETYEGENADTVFFKNIYNH</sequence>
<reference evidence="2 3" key="1">
    <citation type="submission" date="2017-10" db="EMBL/GenBank/DDBJ databases">
        <title>Resolving the taxonomy of Roseburia spp., Eubacterium rectale and Agathobacter spp. through phylogenomic analysis.</title>
        <authorList>
            <person name="Sheridan P.O."/>
            <person name="Walker A.W."/>
            <person name="Duncan S.H."/>
            <person name="Scott K.P."/>
            <person name="Toole P.W.O."/>
            <person name="Luis P."/>
            <person name="Flint H.J."/>
        </authorList>
    </citation>
    <scope>NUCLEOTIDE SEQUENCE [LARGE SCALE GENOMIC DNA]</scope>
    <source>
        <strain evidence="2 3">JK626</strain>
    </source>
</reference>
<dbReference type="EMBL" id="PDYF01000008">
    <property type="protein sequence ID" value="PHU35506.1"/>
    <property type="molecule type" value="Genomic_DNA"/>
</dbReference>
<dbReference type="PROSITE" id="PS51257">
    <property type="entry name" value="PROKAR_LIPOPROTEIN"/>
    <property type="match status" value="1"/>
</dbReference>
<protein>
    <recommendedName>
        <fullName evidence="4">Lipoprotein</fullName>
    </recommendedName>
</protein>
<evidence type="ECO:0008006" key="4">
    <source>
        <dbReference type="Google" id="ProtNLM"/>
    </source>
</evidence>
<evidence type="ECO:0000313" key="2">
    <source>
        <dbReference type="EMBL" id="PHU35506.1"/>
    </source>
</evidence>
<evidence type="ECO:0000256" key="1">
    <source>
        <dbReference type="SAM" id="MobiDB-lite"/>
    </source>
</evidence>
<accession>A0A2G3DWU8</accession>
<organism evidence="2 3">
    <name type="scientific">Pseudobutyrivibrio ruminis</name>
    <dbReference type="NCBI Taxonomy" id="46206"/>
    <lineage>
        <taxon>Bacteria</taxon>
        <taxon>Bacillati</taxon>
        <taxon>Bacillota</taxon>
        <taxon>Clostridia</taxon>
        <taxon>Lachnospirales</taxon>
        <taxon>Lachnospiraceae</taxon>
        <taxon>Pseudobutyrivibrio</taxon>
    </lineage>
</organism>
<evidence type="ECO:0000313" key="3">
    <source>
        <dbReference type="Proteomes" id="UP000225889"/>
    </source>
</evidence>
<feature type="region of interest" description="Disordered" evidence="1">
    <location>
        <begin position="22"/>
        <end position="58"/>
    </location>
</feature>
<reference evidence="2 3" key="2">
    <citation type="submission" date="2017-10" db="EMBL/GenBank/DDBJ databases">
        <authorList>
            <person name="Banno H."/>
            <person name="Chua N.-H."/>
        </authorList>
    </citation>
    <scope>NUCLEOTIDE SEQUENCE [LARGE SCALE GENOMIC DNA]</scope>
    <source>
        <strain evidence="2 3">JK626</strain>
    </source>
</reference>